<dbReference type="GO" id="GO:0019563">
    <property type="term" value="P:glycerol catabolic process"/>
    <property type="evidence" value="ECO:0007669"/>
    <property type="project" value="TreeGrafter"/>
</dbReference>
<gene>
    <name evidence="3" type="ORF">SRT_09950</name>
</gene>
<reference evidence="3 4" key="1">
    <citation type="journal article" date="2016" name="Microbiol. Immunol.">
        <title>Complete genome sequence of Streptococcus troglodytae TKU31 isolated from the oral cavity of a chimpanzee (Pan troglodytes).</title>
        <authorList>
            <person name="Okamoto M."/>
            <person name="Naito M."/>
            <person name="Miyanohara M."/>
            <person name="Imai S."/>
            <person name="Nomura Y."/>
            <person name="Saito W."/>
            <person name="Momoi Y."/>
            <person name="Takada K."/>
            <person name="Miyabe-Nishiwaki T."/>
            <person name="Tomonaga M."/>
            <person name="Hanada N."/>
        </authorList>
    </citation>
    <scope>NUCLEOTIDE SEQUENCE [LARGE SCALE GENOMIC DNA]</scope>
    <source>
        <strain evidence="4">TKU 31</strain>
    </source>
</reference>
<keyword evidence="1" id="KW-0812">Transmembrane</keyword>
<dbReference type="PANTHER" id="PTHR28629:SF4">
    <property type="entry name" value="TRIOKINASE_FMN CYCLASE"/>
    <property type="match status" value="1"/>
</dbReference>
<dbReference type="InterPro" id="IPR004006">
    <property type="entry name" value="DhaK_dom"/>
</dbReference>
<dbReference type="KEGG" id="strg:SRT_09950"/>
<evidence type="ECO:0000313" key="4">
    <source>
        <dbReference type="Proteomes" id="UP000217758"/>
    </source>
</evidence>
<proteinExistence type="predicted"/>
<keyword evidence="3" id="KW-0418">Kinase</keyword>
<keyword evidence="1" id="KW-1133">Transmembrane helix</keyword>
<dbReference type="Pfam" id="PF02733">
    <property type="entry name" value="Dak1"/>
    <property type="match status" value="1"/>
</dbReference>
<evidence type="ECO:0000313" key="3">
    <source>
        <dbReference type="EMBL" id="BAQ24256.1"/>
    </source>
</evidence>
<dbReference type="PROSITE" id="PS51481">
    <property type="entry name" value="DHAK"/>
    <property type="match status" value="1"/>
</dbReference>
<sequence length="243" mass="26456">MAQLINRKSASVQQSISAITTIYPHLSQLKKLPIIYNNQLDTTVPIISGGGSGHEPAHFGYVGNGMLTAAICGDIFIPPHAEEILEAIRFVHKGNGVFIIVKNFEADIKEFAKAFKAARKEGITIKYIVSHDDISVETSNFQVRHRGVAGTLLLHKILGEAAKRGANLDELEQMALSLSTSIATLGVATKPATIPGEDKKLFLWKMMKSLLVLVFMVSPVIGQRNLFLLNTSLMNLLTSFGCV</sequence>
<dbReference type="InterPro" id="IPR050861">
    <property type="entry name" value="Dihydroxyacetone_Kinase"/>
</dbReference>
<dbReference type="EMBL" id="AP014612">
    <property type="protein sequence ID" value="BAQ24256.1"/>
    <property type="molecule type" value="Genomic_DNA"/>
</dbReference>
<feature type="domain" description="DhaK" evidence="2">
    <location>
        <begin position="7"/>
        <end position="243"/>
    </location>
</feature>
<dbReference type="PANTHER" id="PTHR28629">
    <property type="entry name" value="TRIOKINASE/FMN CYCLASE"/>
    <property type="match status" value="1"/>
</dbReference>
<name>A0A1L7LJB8_9STRE</name>
<protein>
    <submittedName>
        <fullName evidence="3">Dihydroxyacetone kinase</fullName>
    </submittedName>
</protein>
<evidence type="ECO:0000259" key="2">
    <source>
        <dbReference type="PROSITE" id="PS51481"/>
    </source>
</evidence>
<keyword evidence="3" id="KW-0808">Transferase</keyword>
<feature type="transmembrane region" description="Helical" evidence="1">
    <location>
        <begin position="209"/>
        <end position="227"/>
    </location>
</feature>
<dbReference type="GO" id="GO:0005829">
    <property type="term" value="C:cytosol"/>
    <property type="evidence" value="ECO:0007669"/>
    <property type="project" value="TreeGrafter"/>
</dbReference>
<organism evidence="3 4">
    <name type="scientific">Streptococcus troglodytae</name>
    <dbReference type="NCBI Taxonomy" id="1111760"/>
    <lineage>
        <taxon>Bacteria</taxon>
        <taxon>Bacillati</taxon>
        <taxon>Bacillota</taxon>
        <taxon>Bacilli</taxon>
        <taxon>Lactobacillales</taxon>
        <taxon>Streptococcaceae</taxon>
        <taxon>Streptococcus</taxon>
    </lineage>
</organism>
<dbReference type="FunFam" id="3.40.50.10440:FF:000001">
    <property type="entry name" value="Dihydroxyacetone kinase, DhaK subunit"/>
    <property type="match status" value="1"/>
</dbReference>
<accession>A0A1L7LJB8</accession>
<dbReference type="GO" id="GO:0004371">
    <property type="term" value="F:glycerone kinase activity"/>
    <property type="evidence" value="ECO:0007669"/>
    <property type="project" value="InterPro"/>
</dbReference>
<dbReference type="Proteomes" id="UP000217758">
    <property type="component" value="Chromosome"/>
</dbReference>
<evidence type="ECO:0000256" key="1">
    <source>
        <dbReference type="SAM" id="Phobius"/>
    </source>
</evidence>
<keyword evidence="1" id="KW-0472">Membrane</keyword>
<dbReference type="SUPFAM" id="SSF82549">
    <property type="entry name" value="DAK1/DegV-like"/>
    <property type="match status" value="1"/>
</dbReference>
<dbReference type="Gene3D" id="3.40.50.10440">
    <property type="entry name" value="Dihydroxyacetone kinase, domain 1"/>
    <property type="match status" value="1"/>
</dbReference>
<dbReference type="AlphaFoldDB" id="A0A1L7LJB8"/>
<keyword evidence="4" id="KW-1185">Reference proteome</keyword>